<evidence type="ECO:0000313" key="2">
    <source>
        <dbReference type="EMBL" id="SPJ29239.1"/>
    </source>
</evidence>
<evidence type="ECO:0008006" key="4">
    <source>
        <dbReference type="Google" id="ProtNLM"/>
    </source>
</evidence>
<accession>A0A2R8C9X6</accession>
<dbReference type="Gene3D" id="2.40.160.20">
    <property type="match status" value="1"/>
</dbReference>
<evidence type="ECO:0000256" key="1">
    <source>
        <dbReference type="SAM" id="SignalP"/>
    </source>
</evidence>
<reference evidence="3" key="1">
    <citation type="submission" date="2018-03" db="EMBL/GenBank/DDBJ databases">
        <authorList>
            <person name="Rodrigo-Torres L."/>
            <person name="Arahal R. D."/>
            <person name="Lucena T."/>
        </authorList>
    </citation>
    <scope>NUCLEOTIDE SEQUENCE [LARGE SCALE GENOMIC DNA]</scope>
    <source>
        <strain evidence="3">CECT 7615</strain>
    </source>
</reference>
<keyword evidence="1" id="KW-0732">Signal</keyword>
<protein>
    <recommendedName>
        <fullName evidence="4">Lipid A deacylase PagL</fullName>
    </recommendedName>
</protein>
<name>A0A2R8C9X6_9RHOB</name>
<dbReference type="Proteomes" id="UP000244898">
    <property type="component" value="Unassembled WGS sequence"/>
</dbReference>
<proteinExistence type="predicted"/>
<dbReference type="InterPro" id="IPR018550">
    <property type="entry name" value="Lipid-A_deacylase-rel"/>
</dbReference>
<organism evidence="2 3">
    <name type="scientific">Falsiruegeria mediterranea M17</name>
    <dbReference type="NCBI Taxonomy" id="1200281"/>
    <lineage>
        <taxon>Bacteria</taxon>
        <taxon>Pseudomonadati</taxon>
        <taxon>Pseudomonadota</taxon>
        <taxon>Alphaproteobacteria</taxon>
        <taxon>Rhodobacterales</taxon>
        <taxon>Roseobacteraceae</taxon>
        <taxon>Falsiruegeria</taxon>
    </lineage>
</organism>
<gene>
    <name evidence="2" type="ORF">TRM7615_02752</name>
</gene>
<dbReference type="EMBL" id="ONZG01000006">
    <property type="protein sequence ID" value="SPJ29239.1"/>
    <property type="molecule type" value="Genomic_DNA"/>
</dbReference>
<dbReference type="AlphaFoldDB" id="A0A2R8C9X6"/>
<evidence type="ECO:0000313" key="3">
    <source>
        <dbReference type="Proteomes" id="UP000244898"/>
    </source>
</evidence>
<feature type="signal peptide" evidence="1">
    <location>
        <begin position="1"/>
        <end position="20"/>
    </location>
</feature>
<sequence length="162" mass="17338">MKHLAVALSLALTAAAPLHAQSLILGVGFADFEFAGSSDQALVSLEYQHTPFHERERFSAALAGAASVHFNGDVHLGVGIAAEYKLNQHWFVEASVLPGVFIEADSNNDLGSKFEVRSLLGLGYRFDRGDALSLAITHKSNASVSSFNPGVNAVLLRYHVAF</sequence>
<dbReference type="Pfam" id="PF09411">
    <property type="entry name" value="PagL"/>
    <property type="match status" value="1"/>
</dbReference>
<feature type="chain" id="PRO_5015341169" description="Lipid A deacylase PagL" evidence="1">
    <location>
        <begin position="21"/>
        <end position="162"/>
    </location>
</feature>
<keyword evidence="3" id="KW-1185">Reference proteome</keyword>
<dbReference type="OrthoDB" id="6199047at2"/>
<dbReference type="RefSeq" id="WP_108788425.1">
    <property type="nucleotide sequence ID" value="NZ_ONZG01000006.1"/>
</dbReference>